<sequence length="259" mass="29652">MDSNVPVPVDHQLAPPQYNELISNPLEKITLDVGGHKFTATINSLTTKSFLFKLLLQGDWKSSLQEDQSIFIDSDPEAFRHILQYLRRGVFPLIYDQKKGHNYKLYADILAEAKHFGIPKLECWLNDQLYLRCITSSTVWSSAYKNDRIPTGFQTTSIWGSDVTSTQLVQQDVNTVKTPICPHLAEDRSPCPKRSCYLSLGTMQDNVEKYRWAEVGRSIRFIQGWCSDSGKEFMEHWGRVSRVAPPPKPESQRTVQTKQ</sequence>
<gene>
    <name evidence="2" type="ORF">QC762_607730</name>
</gene>
<dbReference type="SMART" id="SM00225">
    <property type="entry name" value="BTB"/>
    <property type="match status" value="1"/>
</dbReference>
<protein>
    <recommendedName>
        <fullName evidence="1">BTB domain-containing protein</fullName>
    </recommendedName>
</protein>
<evidence type="ECO:0000313" key="3">
    <source>
        <dbReference type="Proteomes" id="UP001323405"/>
    </source>
</evidence>
<dbReference type="Pfam" id="PF02214">
    <property type="entry name" value="BTB_2"/>
    <property type="match status" value="1"/>
</dbReference>
<dbReference type="InterPro" id="IPR011333">
    <property type="entry name" value="SKP1/BTB/POZ_sf"/>
</dbReference>
<dbReference type="PANTHER" id="PTHR11145">
    <property type="entry name" value="BTB/POZ DOMAIN-CONTAINING ADAPTER FOR CUL3-MEDIATED RHOA DEGRADATION PROTEIN FAMILY MEMBER"/>
    <property type="match status" value="1"/>
</dbReference>
<reference evidence="2 3" key="1">
    <citation type="journal article" date="2023" name="bioRxiv">
        <title>High-quality genome assemblies of four members of thePodospora anserinaspecies complex.</title>
        <authorList>
            <person name="Ament-Velasquez S.L."/>
            <person name="Vogan A.A."/>
            <person name="Wallerman O."/>
            <person name="Hartmann F."/>
            <person name="Gautier V."/>
            <person name="Silar P."/>
            <person name="Giraud T."/>
            <person name="Johannesson H."/>
        </authorList>
    </citation>
    <scope>NUCLEOTIDE SEQUENCE [LARGE SCALE GENOMIC DNA]</scope>
    <source>
        <strain evidence="2 3">CBS 415.72m</strain>
    </source>
</reference>
<organism evidence="2 3">
    <name type="scientific">Podospora pseudocomata</name>
    <dbReference type="NCBI Taxonomy" id="2093779"/>
    <lineage>
        <taxon>Eukaryota</taxon>
        <taxon>Fungi</taxon>
        <taxon>Dikarya</taxon>
        <taxon>Ascomycota</taxon>
        <taxon>Pezizomycotina</taxon>
        <taxon>Sordariomycetes</taxon>
        <taxon>Sordariomycetidae</taxon>
        <taxon>Sordariales</taxon>
        <taxon>Podosporaceae</taxon>
        <taxon>Podospora</taxon>
    </lineage>
</organism>
<dbReference type="Gene3D" id="3.30.710.10">
    <property type="entry name" value="Potassium Channel Kv1.1, Chain A"/>
    <property type="match status" value="1"/>
</dbReference>
<name>A0ABR0G8S0_9PEZI</name>
<proteinExistence type="predicted"/>
<dbReference type="EMBL" id="JAFFHA010000008">
    <property type="protein sequence ID" value="KAK4652029.1"/>
    <property type="molecule type" value="Genomic_DNA"/>
</dbReference>
<dbReference type="GeneID" id="87912362"/>
<dbReference type="CDD" id="cd18316">
    <property type="entry name" value="BTB_POZ_KCTD-like"/>
    <property type="match status" value="1"/>
</dbReference>
<dbReference type="Proteomes" id="UP001323405">
    <property type="component" value="Unassembled WGS sequence"/>
</dbReference>
<dbReference type="PANTHER" id="PTHR11145:SF8">
    <property type="entry name" value="RE57120P"/>
    <property type="match status" value="1"/>
</dbReference>
<feature type="domain" description="BTB" evidence="1">
    <location>
        <begin position="27"/>
        <end position="95"/>
    </location>
</feature>
<dbReference type="RefSeq" id="XP_062741004.1">
    <property type="nucleotide sequence ID" value="XM_062892455.1"/>
</dbReference>
<dbReference type="InterPro" id="IPR003131">
    <property type="entry name" value="T1-type_BTB"/>
</dbReference>
<dbReference type="SUPFAM" id="SSF54695">
    <property type="entry name" value="POZ domain"/>
    <property type="match status" value="1"/>
</dbReference>
<evidence type="ECO:0000313" key="2">
    <source>
        <dbReference type="EMBL" id="KAK4652029.1"/>
    </source>
</evidence>
<evidence type="ECO:0000259" key="1">
    <source>
        <dbReference type="PROSITE" id="PS50097"/>
    </source>
</evidence>
<comment type="caution">
    <text evidence="2">The sequence shown here is derived from an EMBL/GenBank/DDBJ whole genome shotgun (WGS) entry which is preliminary data.</text>
</comment>
<dbReference type="InterPro" id="IPR000210">
    <property type="entry name" value="BTB/POZ_dom"/>
</dbReference>
<keyword evidence="3" id="KW-1185">Reference proteome</keyword>
<dbReference type="PROSITE" id="PS50097">
    <property type="entry name" value="BTB"/>
    <property type="match status" value="1"/>
</dbReference>
<accession>A0ABR0G8S0</accession>
<dbReference type="InterPro" id="IPR045068">
    <property type="entry name" value="BACURD1-3"/>
</dbReference>